<dbReference type="Pfam" id="PF00698">
    <property type="entry name" value="Acyl_transf_1"/>
    <property type="match status" value="1"/>
</dbReference>
<organism evidence="2 3">
    <name type="scientific">Actinophytocola gossypii</name>
    <dbReference type="NCBI Taxonomy" id="2812003"/>
    <lineage>
        <taxon>Bacteria</taxon>
        <taxon>Bacillati</taxon>
        <taxon>Actinomycetota</taxon>
        <taxon>Actinomycetes</taxon>
        <taxon>Pseudonocardiales</taxon>
        <taxon>Pseudonocardiaceae</taxon>
    </lineage>
</organism>
<evidence type="ECO:0000259" key="1">
    <source>
        <dbReference type="PROSITE" id="PS52004"/>
    </source>
</evidence>
<dbReference type="CDD" id="cd00833">
    <property type="entry name" value="PKS"/>
    <property type="match status" value="1"/>
</dbReference>
<dbReference type="SMART" id="SM00825">
    <property type="entry name" value="PKS_KS"/>
    <property type="match status" value="1"/>
</dbReference>
<dbReference type="SUPFAM" id="SSF54637">
    <property type="entry name" value="Thioesterase/thiol ester dehydrase-isomerase"/>
    <property type="match status" value="4"/>
</dbReference>
<dbReference type="SMART" id="SM00827">
    <property type="entry name" value="PKS_AT"/>
    <property type="match status" value="1"/>
</dbReference>
<proteinExistence type="predicted"/>
<reference evidence="2 3" key="1">
    <citation type="submission" date="2021-02" db="EMBL/GenBank/DDBJ databases">
        <title>Actinophytocola xerophila sp. nov., isolated from soil of cotton cropping field.</title>
        <authorList>
            <person name="Huang R."/>
            <person name="Chen X."/>
            <person name="Ge X."/>
            <person name="Liu W."/>
        </authorList>
    </citation>
    <scope>NUCLEOTIDE SEQUENCE [LARGE SCALE GENOMIC DNA]</scope>
    <source>
        <strain evidence="2 3">S1-96</strain>
    </source>
</reference>
<dbReference type="InterPro" id="IPR014030">
    <property type="entry name" value="Ketoacyl_synth_N"/>
</dbReference>
<dbReference type="InterPro" id="IPR014043">
    <property type="entry name" value="Acyl_transferase_dom"/>
</dbReference>
<comment type="caution">
    <text evidence="2">The sequence shown here is derived from an EMBL/GenBank/DDBJ whole genome shotgun (WGS) entry which is preliminary data.</text>
</comment>
<dbReference type="SUPFAM" id="SSF52151">
    <property type="entry name" value="FabD/lysophospholipase-like"/>
    <property type="match status" value="1"/>
</dbReference>
<dbReference type="Gene3D" id="3.40.47.10">
    <property type="match status" value="2"/>
</dbReference>
<evidence type="ECO:0000313" key="2">
    <source>
        <dbReference type="EMBL" id="MCT2581762.1"/>
    </source>
</evidence>
<dbReference type="InterPro" id="IPR016035">
    <property type="entry name" value="Acyl_Trfase/lysoPLipase"/>
</dbReference>
<dbReference type="Pfam" id="PF07977">
    <property type="entry name" value="FabA"/>
    <property type="match status" value="2"/>
</dbReference>
<dbReference type="GO" id="GO:0016746">
    <property type="term" value="F:acyltransferase activity"/>
    <property type="evidence" value="ECO:0007669"/>
    <property type="project" value="UniProtKB-KW"/>
</dbReference>
<dbReference type="Gene3D" id="3.40.366.10">
    <property type="entry name" value="Malonyl-Coenzyme A Acyl Carrier Protein, domain 2"/>
    <property type="match status" value="1"/>
</dbReference>
<dbReference type="EMBL" id="JAFFZE010000003">
    <property type="protein sequence ID" value="MCT2581762.1"/>
    <property type="molecule type" value="Genomic_DNA"/>
</dbReference>
<name>A0ABT2J1M6_9PSEU</name>
<feature type="domain" description="Ketosynthase family 3 (KS3)" evidence="1">
    <location>
        <begin position="7"/>
        <end position="418"/>
    </location>
</feature>
<dbReference type="Proteomes" id="UP001156441">
    <property type="component" value="Unassembled WGS sequence"/>
</dbReference>
<dbReference type="Gene3D" id="3.10.129.10">
    <property type="entry name" value="Hotdog Thioesterase"/>
    <property type="match status" value="4"/>
</dbReference>
<sequence length="2442" mass="256093">MGTDPAGEPIAVVGQGCVLPGALTPDALWDNVLAGVSSIGRVPPGTWELPSGQGTEQGTGGFVLGFDAVFDPDGFRLPAGDLADLDEVFRWVLHVGRAALRDCAPGERLLSRAGLVLGNLSYPPPRAVRWAAHVWRPGRPGTDPRNRFFSGLPAHLAAAALGLGLGGFALDAACASSLYAVKLACDRLSSGSADVMLAGGVSHADPMLLHHGFHALSAMSPTGRSRPFHRDADGLVPAEGAGVVALMRLADARATGTPVLAVIRGVGLGNDGGAGGLLGPSAQGQERAVRLAYTGAGIDPATVSLVECHATGTPVGDAVEARGMARVFTGHRSLPVGSIKSNLGHPLAAAGIAGLLKVVAALRAGVLPPTLHAEEPADAVRGTVLRPVRAPEPWSGPRRAAVNAFGFGGTNAHVIVDAGDDAGDDTAGAGTPQPAPAAGGDAVAVVALAVRVGRGAGTEEFRRRVLDGERDDGPREAVDIPLHGLRFPPADLADALGQHLLVLDAAMEAARGCALPRARTAVVVGMGGDLEAARHEVSWRCDPVPATLAAAGVTGTMPNLVANRINVQLDLGGPGLTVAAEEASGLVALDVAARGLRAGEYDAALVGAVDLSHEPAHQTAAARLGYTGAPGDAAVALVLKRRADALRDGDPILAALDDSDTEPRLSVGDLDRPRTPHLDPADLFGRPHAAVGLLAVATAITALHHRVVPVPGRPMAPAEDTGVTGVAEVAIRVLGAAPRRLRLRGERVAPWSTLPAPRLLLFSGRDRAEVLAAAEAGDTTGRGPARLAVVVHGDEPAATVRSAIEWLAARGPRPAGCAYRDRPVGGETAFVYTNAAAAYPGAGRELALALPGLVDSTRRRHGVAPVGRGDLPAAVDRIMAATGVALLHTELTGELLGLRPAACIGHSSGESTALLAMRAWSDAADLDRRMRSDPLLTTDLAGEQRAVRRFWARHGHPGRRWRSHVVEAPVARVRAALADEPQVHLAAVNTPGTAVIGGEETACLRWLADFGANSAAVDYDLAAHTPELAEVLNRWREFHHRPTAPVPGVRFYSAATTESYQATADRAARAITDLATNPVDFAATVTQAHADGVRVFVEHGPRGLCTDWIRRTLGDRDHVAVCLDAPAGAALPQLCAAVAELAAAGVPVNHEALFDALAAAAPPAQPVEPTTTLPAHPPRAIPDALVMAPAPPLPPVPTEPVAVLSAPVPAGTRLGVLAAHRTRTTEVHRGQIARATAAHTAFLRTTDVLHGLLRDATPPRLPAVPAALPTAEPLFDRARLEQVATGRVSAVFGPRFAAQDDRPRQTRLPAPPLLLVDRVLAIDAPQAVLGPGVISTETDVRADSWYLDPAGRMPAGLLVEAGQADLLLISWMGIDLVLTGDRAYRLLGCEVTFHGPLPAPGDTPRYRIRVDGHAEHRGVRLFSLHYDCHVGDNLRLTVRNGQAGYFTDAELAAAAGIRWDSAAEPPEQAPVDPPAVPGAPSSYDAGAVRAFADGDLEACFGPRWRPTRSHVRTPRIGAAPVLLLHEVTEFAQSGGPWGRGYLRAETPVAADDWYFTGHFPGDPCMPGTLMLEGCLQAMAFHLAALGHTIDRDGWRFEPEPGRTSTLRCRGQVTPDSRRLTYEVLVVSVVAGPVPAVVADVLCSVDGVAVFHARRLGLRLVPDWPLDQWRPLDIHREQGPGDLLPPAALGGLRDHVEPGPVAVVDGVPVGLPAVLAAAWGRPSDAFGPRFAVFDGHRRCPRLPGPPYLFLSRVVAVDGPLGGMRPGTRATAEYDVPASAWYFAGTGRMPFAVLMEVALQPCGWLAAYAGGPLGRDGDVVFRNLDGDGTVHGAVGPDVAVMRTEVELCDSSEHDGVVIQTFAVRCFADGALVFDLRTTFGFFPRSAFADQPGIPPSAQDRARLAEPGGAAVPLAAPSNPMLRVLDRVTGHWPRGGRAGLGRLRADKDVDAADWSFRAHFFQDPVQPGSLGVEAVCLLLRHYLVVSGRVGALRGARFEPVLPGPVTWKYRGQVVPTDGVVTVEVDVLDAGADDTGCHVVGEAWLWVDGRRIYHVPRIGVRAVSEAPVVVDEVLDPGVDRWVAAHCPTWTTPTLPFMSVVDVLARAVARGTGEPVGELRDVRLRRWLAVEEPLRLRTEVRPDDAGYAVTLATGSPGSRPLATGTVVTGAAGERPEPFAPLPDARPAPDPYRSGVLFHGEAFHYLLDHAIGSTGAEGTLDAGAGAVPRGELHQGLLDAALHVIPHQSLWQWSPRVEHDRVSMPYRLDRLRIFEPLPDSGRVSAAARFGGFDGDNPVLPVVDLQLVVAGRVAVAARMVFALVPVGRLGALTPAQRRAFLRDRQPHPAARLSDVADGVTTLPAARVTTLNWLPGTVAAVYGLPRTAEVRDHLGEIAVKEHVGALAGVHPSSVVVDGDLRAAHPRDRPGECHRVAVELAAGVVTVRSVSP</sequence>
<keyword evidence="3" id="KW-1185">Reference proteome</keyword>
<dbReference type="SUPFAM" id="SSF53901">
    <property type="entry name" value="Thiolase-like"/>
    <property type="match status" value="4"/>
</dbReference>
<accession>A0ABT2J1M6</accession>
<dbReference type="InterPro" id="IPR020841">
    <property type="entry name" value="PKS_Beta-ketoAc_synthase_dom"/>
</dbReference>
<evidence type="ECO:0000313" key="3">
    <source>
        <dbReference type="Proteomes" id="UP001156441"/>
    </source>
</evidence>
<keyword evidence="2" id="KW-0012">Acyltransferase</keyword>
<keyword evidence="2" id="KW-0808">Transferase</keyword>
<dbReference type="InterPro" id="IPR013114">
    <property type="entry name" value="FabA_FabZ"/>
</dbReference>
<dbReference type="Pfam" id="PF16197">
    <property type="entry name" value="KAsynt_C_assoc"/>
    <property type="match status" value="1"/>
</dbReference>
<dbReference type="Pfam" id="PF02801">
    <property type="entry name" value="Ketoacyl-synt_C"/>
    <property type="match status" value="1"/>
</dbReference>
<dbReference type="PANTHER" id="PTHR43074">
    <property type="entry name" value="OMEGA-3 POLYUNSATURATED FATTY ACID SYNTHASE PFAB-RELATED"/>
    <property type="match status" value="1"/>
</dbReference>
<dbReference type="InterPro" id="IPR052568">
    <property type="entry name" value="PKS-FAS_Synthase"/>
</dbReference>
<dbReference type="Pfam" id="PF00109">
    <property type="entry name" value="ketoacyl-synt"/>
    <property type="match status" value="2"/>
</dbReference>
<dbReference type="InterPro" id="IPR001227">
    <property type="entry name" value="Ac_transferase_dom_sf"/>
</dbReference>
<dbReference type="InterPro" id="IPR029069">
    <property type="entry name" value="HotDog_dom_sf"/>
</dbReference>
<dbReference type="RefSeq" id="WP_260189119.1">
    <property type="nucleotide sequence ID" value="NZ_JAFFZE010000003.1"/>
</dbReference>
<dbReference type="PANTHER" id="PTHR43074:SF1">
    <property type="entry name" value="BETA-KETOACYL SYNTHASE FAMILY PROTEIN-RELATED"/>
    <property type="match status" value="1"/>
</dbReference>
<dbReference type="InterPro" id="IPR016039">
    <property type="entry name" value="Thiolase-like"/>
</dbReference>
<protein>
    <submittedName>
        <fullName evidence="2">Acyltransferase domain-containing protein</fullName>
    </submittedName>
</protein>
<dbReference type="InterPro" id="IPR032821">
    <property type="entry name" value="PKS_assoc"/>
</dbReference>
<gene>
    <name evidence="2" type="ORF">JT362_01340</name>
</gene>
<dbReference type="PROSITE" id="PS52004">
    <property type="entry name" value="KS3_2"/>
    <property type="match status" value="1"/>
</dbReference>
<dbReference type="InterPro" id="IPR014031">
    <property type="entry name" value="Ketoacyl_synth_C"/>
</dbReference>